<feature type="chain" id="PRO_5044595610" description="Het-C-domain-containing protein" evidence="2">
    <location>
        <begin position="26"/>
        <end position="907"/>
    </location>
</feature>
<evidence type="ECO:0000256" key="2">
    <source>
        <dbReference type="SAM" id="SignalP"/>
    </source>
</evidence>
<feature type="compositionally biased region" description="Gly residues" evidence="1">
    <location>
        <begin position="843"/>
        <end position="855"/>
    </location>
</feature>
<evidence type="ECO:0008006" key="7">
    <source>
        <dbReference type="Google" id="ProtNLM"/>
    </source>
</evidence>
<dbReference type="VEuPathDB" id="FungiDB:BTJ68_15336"/>
<keyword evidence="2" id="KW-0732">Signal</keyword>
<reference evidence="5 6" key="1">
    <citation type="journal article" date="2018" name="BMC Genomics">
        <title>Genomic evidence for intraspecific hybridization in a clonal and extremely halotolerant yeast.</title>
        <authorList>
            <person name="Gostincar C."/>
            <person name="Stajich J.E."/>
            <person name="Zupancic J."/>
            <person name="Zalar P."/>
            <person name="Gunde-Cimerman N."/>
        </authorList>
    </citation>
    <scope>NUCLEOTIDE SEQUENCE [LARGE SCALE GENOMIC DNA]</scope>
    <source>
        <strain evidence="4 6">EXF-6651</strain>
        <strain evidence="3 5">EXF-6669</strain>
    </source>
</reference>
<dbReference type="Proteomes" id="UP000276864">
    <property type="component" value="Unassembled WGS sequence"/>
</dbReference>
<dbReference type="PANTHER" id="PTHR14905">
    <property type="entry name" value="NG37"/>
    <property type="match status" value="1"/>
</dbReference>
<accession>A0A3M6ZZ35</accession>
<dbReference type="EMBL" id="QWIL01000309">
    <property type="protein sequence ID" value="RMY20566.1"/>
    <property type="molecule type" value="Genomic_DNA"/>
</dbReference>
<feature type="region of interest" description="Disordered" evidence="1">
    <location>
        <begin position="843"/>
        <end position="886"/>
    </location>
</feature>
<organism evidence="3 5">
    <name type="scientific">Hortaea werneckii</name>
    <name type="common">Black yeast</name>
    <name type="synonym">Cladosporium werneckii</name>
    <dbReference type="NCBI Taxonomy" id="91943"/>
    <lineage>
        <taxon>Eukaryota</taxon>
        <taxon>Fungi</taxon>
        <taxon>Dikarya</taxon>
        <taxon>Ascomycota</taxon>
        <taxon>Pezizomycotina</taxon>
        <taxon>Dothideomycetes</taxon>
        <taxon>Dothideomycetidae</taxon>
        <taxon>Mycosphaerellales</taxon>
        <taxon>Teratosphaeriaceae</taxon>
        <taxon>Hortaea</taxon>
    </lineage>
</organism>
<dbReference type="InterPro" id="IPR010816">
    <property type="entry name" value="Het-C"/>
</dbReference>
<protein>
    <recommendedName>
        <fullName evidence="7">Het-C-domain-containing protein</fullName>
    </recommendedName>
</protein>
<name>A0A3M6ZZ35_HORWE</name>
<feature type="compositionally biased region" description="Basic and acidic residues" evidence="1">
    <location>
        <begin position="722"/>
        <end position="744"/>
    </location>
</feature>
<evidence type="ECO:0000313" key="4">
    <source>
        <dbReference type="EMBL" id="RMY36136.1"/>
    </source>
</evidence>
<gene>
    <name evidence="4" type="ORF">D0866_04138</name>
    <name evidence="3" type="ORF">D0867_03915</name>
</gene>
<dbReference type="Proteomes" id="UP000271337">
    <property type="component" value="Unassembled WGS sequence"/>
</dbReference>
<proteinExistence type="predicted"/>
<feature type="signal peptide" evidence="2">
    <location>
        <begin position="1"/>
        <end position="25"/>
    </location>
</feature>
<feature type="compositionally biased region" description="Gly residues" evidence="1">
    <location>
        <begin position="594"/>
        <end position="624"/>
    </location>
</feature>
<feature type="compositionally biased region" description="Basic and acidic residues" evidence="1">
    <location>
        <begin position="755"/>
        <end position="766"/>
    </location>
</feature>
<feature type="compositionally biased region" description="Basic and acidic residues" evidence="1">
    <location>
        <begin position="703"/>
        <end position="715"/>
    </location>
</feature>
<dbReference type="AlphaFoldDB" id="A0A3M6ZZ35"/>
<dbReference type="PANTHER" id="PTHR14905:SF11">
    <property type="entry name" value="TINC (EUROFUNG)"/>
    <property type="match status" value="1"/>
</dbReference>
<comment type="caution">
    <text evidence="3">The sequence shown here is derived from an EMBL/GenBank/DDBJ whole genome shotgun (WGS) entry which is preliminary data.</text>
</comment>
<feature type="region of interest" description="Disordered" evidence="1">
    <location>
        <begin position="558"/>
        <end position="628"/>
    </location>
</feature>
<feature type="compositionally biased region" description="Gly residues" evidence="1">
    <location>
        <begin position="875"/>
        <end position="886"/>
    </location>
</feature>
<feature type="compositionally biased region" description="Basic and acidic residues" evidence="1">
    <location>
        <begin position="682"/>
        <end position="694"/>
    </location>
</feature>
<feature type="compositionally biased region" description="Basic and acidic residues" evidence="1">
    <location>
        <begin position="666"/>
        <end position="675"/>
    </location>
</feature>
<dbReference type="InterPro" id="IPR052577">
    <property type="entry name" value="VWA7"/>
</dbReference>
<dbReference type="Pfam" id="PF07217">
    <property type="entry name" value="Het-C"/>
    <property type="match status" value="1"/>
</dbReference>
<evidence type="ECO:0000313" key="6">
    <source>
        <dbReference type="Proteomes" id="UP000276864"/>
    </source>
</evidence>
<sequence length="907" mass="99484">MALKGSTLLPLLAVLILCYATQAHAFGAGNIASTSKIEGSNWRHGDIEDTLLTLLTARAMGGRKFSKLDVKRTYFGNWLRDYSQAVDVGTVKYVSAEAIRLLLWILGFMSFGFGTGEFEVTSKRLGCYRPEEHIDNPKDYAENEDATQYDERLRGPVDEEAELTVDERTGIKRYIATEDADITTSAGLVRILFGRSIELGRRYKDSGDERDFYEALRLMGTACHCLEDYSAHSNYTELALIELGERGVFPHVGRNTRMELPGVEHEVYPIVTGTFGGVDFLHSVMGEFSDKATQSELQELEGTLQQSQQADTSMLGEILDKLPSGLLGGDDKKHQADELQAHSQSAQMQNMTITPKEPEAFTEQMQEISKQIYPILEFHDGIMKSITEAIDKVPVLPDLIEELQNQVSLFVFSLLAPFIMPIIKQVQEELRTGSSEVIQSSKEKQLIVFHDDDSTDPTHSMLSKDHFSNVLNEPAGKVASKVIEWVVPQIVQAWDDEDIEIPRTLDRIVTGVLHHPAQRAYGRDGAREGRNLMFEVVERWWTEELSDDARDELREQLSREGVREGKNHKEGVEDSGHGCGKPLGLPSKNSLKSGAGGGFGGLNQMIGGGSGSGGGSSGGGGGGRQNQMADRVGDKIGEAVGGGALGSIVGGLAGNFLGGLGGGDGGGDRRRRSDANDDEEVDRTRYERPQRYDDGSYGTRVTETAHRYGGRRSDEDQYEQPQYERREYPSGGAREDFARYEQFGRDAQGGGYSFEDSREERPMYGGRAYEERRERRFEEPGGYERRVYEDREREGGYGRVRRASGGYEEGYRGEEAEFAGGGEYGRSNGGGYGDGGYGGGGYGGGGGYASRGGYGQPPVEDEYERRNDDYERRYGGGGGGGGYGGGDGGYGGGYEGGYGGGYGERRW</sequence>
<feature type="compositionally biased region" description="Basic and acidic residues" evidence="1">
    <location>
        <begin position="863"/>
        <end position="874"/>
    </location>
</feature>
<feature type="region of interest" description="Disordered" evidence="1">
    <location>
        <begin position="661"/>
        <end position="766"/>
    </location>
</feature>
<evidence type="ECO:0000256" key="1">
    <source>
        <dbReference type="SAM" id="MobiDB-lite"/>
    </source>
</evidence>
<dbReference type="OrthoDB" id="2506204at2759"/>
<evidence type="ECO:0000313" key="3">
    <source>
        <dbReference type="EMBL" id="RMY20566.1"/>
    </source>
</evidence>
<evidence type="ECO:0000313" key="5">
    <source>
        <dbReference type="Proteomes" id="UP000271337"/>
    </source>
</evidence>
<feature type="compositionally biased region" description="Basic and acidic residues" evidence="1">
    <location>
        <begin position="558"/>
        <end position="576"/>
    </location>
</feature>
<dbReference type="EMBL" id="QWIM01000324">
    <property type="protein sequence ID" value="RMY36136.1"/>
    <property type="molecule type" value="Genomic_DNA"/>
</dbReference>